<keyword evidence="1" id="KW-0472">Membrane</keyword>
<dbReference type="RefSeq" id="WP_188609057.1">
    <property type="nucleotide sequence ID" value="NZ_BMGG01000003.1"/>
</dbReference>
<name>A0A916U7D6_9HYPH</name>
<dbReference type="Proteomes" id="UP000637002">
    <property type="component" value="Unassembled WGS sequence"/>
</dbReference>
<feature type="transmembrane region" description="Helical" evidence="1">
    <location>
        <begin position="308"/>
        <end position="339"/>
    </location>
</feature>
<protein>
    <submittedName>
        <fullName evidence="2">Uncharacterized protein</fullName>
    </submittedName>
</protein>
<dbReference type="EMBL" id="BMGG01000003">
    <property type="protein sequence ID" value="GGC61877.1"/>
    <property type="molecule type" value="Genomic_DNA"/>
</dbReference>
<sequence>MRHGRLAFPLAAAFVAAGWLLLPRAFDARGWLTAQDDPSALTARGLSESFTPDRLRAELEGALDADDVDLAGSFVSLAEARGLAVPAALRERYEAATSSTAEARRMATDFYEGAIRGHGTSGAGLAGTVAADLSGVGDVRDLIREGRRAAGGEEPDRLVVGLAAVGLAISGATIASIGAALPARGGISTLKAAAKGGRLAKPLAADLGRLVHAAVDTQAAKTAVKSLAGLDLAAARTAARATVRPASLGALRGIATDVTLIGRRAGVRATSEALGLARDASELRRVARLAESHGTATRAVLRVLGRGAIVLASGVLALAGWVAAAAAYVWLALLLLVAITRRVARLALWGARSGARATSRLGARSPAALRAV</sequence>
<reference evidence="2" key="1">
    <citation type="journal article" date="2014" name="Int. J. Syst. Evol. Microbiol.">
        <title>Complete genome sequence of Corynebacterium casei LMG S-19264T (=DSM 44701T), isolated from a smear-ripened cheese.</title>
        <authorList>
            <consortium name="US DOE Joint Genome Institute (JGI-PGF)"/>
            <person name="Walter F."/>
            <person name="Albersmeier A."/>
            <person name="Kalinowski J."/>
            <person name="Ruckert C."/>
        </authorList>
    </citation>
    <scope>NUCLEOTIDE SEQUENCE</scope>
    <source>
        <strain evidence="2">CGMCC 1.12919</strain>
    </source>
</reference>
<keyword evidence="3" id="KW-1185">Reference proteome</keyword>
<gene>
    <name evidence="2" type="ORF">GCM10010994_20630</name>
</gene>
<evidence type="ECO:0000313" key="3">
    <source>
        <dbReference type="Proteomes" id="UP000637002"/>
    </source>
</evidence>
<evidence type="ECO:0000256" key="1">
    <source>
        <dbReference type="SAM" id="Phobius"/>
    </source>
</evidence>
<evidence type="ECO:0000313" key="2">
    <source>
        <dbReference type="EMBL" id="GGC61877.1"/>
    </source>
</evidence>
<proteinExistence type="predicted"/>
<accession>A0A916U7D6</accession>
<reference evidence="2" key="2">
    <citation type="submission" date="2020-09" db="EMBL/GenBank/DDBJ databases">
        <authorList>
            <person name="Sun Q."/>
            <person name="Zhou Y."/>
        </authorList>
    </citation>
    <scope>NUCLEOTIDE SEQUENCE</scope>
    <source>
        <strain evidence="2">CGMCC 1.12919</strain>
    </source>
</reference>
<keyword evidence="1" id="KW-1133">Transmembrane helix</keyword>
<comment type="caution">
    <text evidence="2">The sequence shown here is derived from an EMBL/GenBank/DDBJ whole genome shotgun (WGS) entry which is preliminary data.</text>
</comment>
<dbReference type="AlphaFoldDB" id="A0A916U7D6"/>
<keyword evidence="1" id="KW-0812">Transmembrane</keyword>
<organism evidence="2 3">
    <name type="scientific">Chelatococcus reniformis</name>
    <dbReference type="NCBI Taxonomy" id="1494448"/>
    <lineage>
        <taxon>Bacteria</taxon>
        <taxon>Pseudomonadati</taxon>
        <taxon>Pseudomonadota</taxon>
        <taxon>Alphaproteobacteria</taxon>
        <taxon>Hyphomicrobiales</taxon>
        <taxon>Chelatococcaceae</taxon>
        <taxon>Chelatococcus</taxon>
    </lineage>
</organism>